<comment type="caution">
    <text evidence="2">The sequence shown here is derived from an EMBL/GenBank/DDBJ whole genome shotgun (WGS) entry which is preliminary data.</text>
</comment>
<keyword evidence="1" id="KW-1133">Transmembrane helix</keyword>
<accession>A0A8H6DSA9</accession>
<proteinExistence type="predicted"/>
<dbReference type="EMBL" id="WNKQ01000016">
    <property type="protein sequence ID" value="KAF5846239.1"/>
    <property type="molecule type" value="Genomic_DNA"/>
</dbReference>
<evidence type="ECO:0000313" key="3">
    <source>
        <dbReference type="Proteomes" id="UP000624244"/>
    </source>
</evidence>
<evidence type="ECO:0008006" key="4">
    <source>
        <dbReference type="Google" id="ProtNLM"/>
    </source>
</evidence>
<dbReference type="AlphaFoldDB" id="A0A8H6DSA9"/>
<reference evidence="2" key="1">
    <citation type="submission" date="2019-11" db="EMBL/GenBank/DDBJ databases">
        <title>Bipolaris sorokiniana Genome sequencing.</title>
        <authorList>
            <person name="Wang H."/>
        </authorList>
    </citation>
    <scope>NUCLEOTIDE SEQUENCE</scope>
</reference>
<dbReference type="Proteomes" id="UP000624244">
    <property type="component" value="Unassembled WGS sequence"/>
</dbReference>
<organism evidence="2 3">
    <name type="scientific">Cochliobolus sativus</name>
    <name type="common">Common root rot and spot blotch fungus</name>
    <name type="synonym">Bipolaris sorokiniana</name>
    <dbReference type="NCBI Taxonomy" id="45130"/>
    <lineage>
        <taxon>Eukaryota</taxon>
        <taxon>Fungi</taxon>
        <taxon>Dikarya</taxon>
        <taxon>Ascomycota</taxon>
        <taxon>Pezizomycotina</taxon>
        <taxon>Dothideomycetes</taxon>
        <taxon>Pleosporomycetidae</taxon>
        <taxon>Pleosporales</taxon>
        <taxon>Pleosporineae</taxon>
        <taxon>Pleosporaceae</taxon>
        <taxon>Bipolaris</taxon>
    </lineage>
</organism>
<evidence type="ECO:0000256" key="1">
    <source>
        <dbReference type="SAM" id="Phobius"/>
    </source>
</evidence>
<evidence type="ECO:0000313" key="2">
    <source>
        <dbReference type="EMBL" id="KAF5846239.1"/>
    </source>
</evidence>
<sequence>MVFISVSRTQIDLKFYGFFIFLHGINIFLRFIMLAPTIYYQNYATLHNDVINDNLLLHNGTYDPTIVTGERLANRWGVFGFFWNLTIWIPYIWLLPPFHLPIIVGDILITVYIARVAEYQSGYVPTEKRACSDMSTFYDQRPLGTNESFFAAAARLNATVTTPTKMCKNFVEERQYGISIVPSFFHALMAFFGIVTFVGCIPIAKQQFVKVLHTIKACTMFLWGCIIYLPMGAVMLVPFILHTIPVFVFRICLPKKVKVPVRTARRYAVKTTLGAEQKTEIALKGLKTQLFNKDTIRRYQGTDGEPTQLAQFLGIYDMLMMVTQHLHYADVLSLSSVSKSVRNSVLPYDDLHRRLNLFKQYTCRGGGAKTPCSYKT</sequence>
<feature type="transmembrane region" description="Helical" evidence="1">
    <location>
        <begin position="15"/>
        <end position="33"/>
    </location>
</feature>
<name>A0A8H6DSA9_COCSA</name>
<feature type="transmembrane region" description="Helical" evidence="1">
    <location>
        <begin position="76"/>
        <end position="94"/>
    </location>
</feature>
<feature type="transmembrane region" description="Helical" evidence="1">
    <location>
        <begin position="184"/>
        <end position="204"/>
    </location>
</feature>
<keyword evidence="1" id="KW-0812">Transmembrane</keyword>
<protein>
    <recommendedName>
        <fullName evidence="4">F-box domain-containing protein</fullName>
    </recommendedName>
</protein>
<gene>
    <name evidence="2" type="ORF">GGP41_003631</name>
</gene>
<keyword evidence="1" id="KW-0472">Membrane</keyword>